<dbReference type="PANTHER" id="PTHR32472:SF10">
    <property type="entry name" value="DNA REPAIR PROTEIN RADA-LIKE PROTEIN"/>
    <property type="match status" value="1"/>
</dbReference>
<dbReference type="InterPro" id="IPR020588">
    <property type="entry name" value="RecA_ATP-bd"/>
</dbReference>
<feature type="short sequence motif" description="RadA KNRFG motif" evidence="11">
    <location>
        <begin position="251"/>
        <end position="255"/>
    </location>
</feature>
<keyword evidence="16" id="KW-1185">Reference proteome</keyword>
<dbReference type="InterPro" id="IPR027417">
    <property type="entry name" value="P-loop_NTPase"/>
</dbReference>
<dbReference type="NCBIfam" id="TIGR00416">
    <property type="entry name" value="sms"/>
    <property type="match status" value="1"/>
</dbReference>
<dbReference type="EMBL" id="JARJFB010000003">
    <property type="protein sequence ID" value="MEA0970138.1"/>
    <property type="molecule type" value="Genomic_DNA"/>
</dbReference>
<dbReference type="Proteomes" id="UP001291687">
    <property type="component" value="Unassembled WGS sequence"/>
</dbReference>
<name>A0ABU5NAE1_9RICK</name>
<proteinExistence type="inferred from homology"/>
<dbReference type="Gene3D" id="3.30.230.10">
    <property type="match status" value="1"/>
</dbReference>
<comment type="function">
    <text evidence="11">Plays a role in repairing double-strand DNA breaks, probably involving stabilizing or processing branched DNA or blocked replication forks.</text>
</comment>
<dbReference type="CDD" id="cd01121">
    <property type="entry name" value="RadA_SMS_N"/>
    <property type="match status" value="1"/>
</dbReference>
<feature type="domain" description="RecA family profile 1" evidence="14">
    <location>
        <begin position="63"/>
        <end position="214"/>
    </location>
</feature>
<dbReference type="Pfam" id="PF13541">
    <property type="entry name" value="ChlI"/>
    <property type="match status" value="1"/>
</dbReference>
<dbReference type="PRINTS" id="PR01874">
    <property type="entry name" value="DNAREPAIRADA"/>
</dbReference>
<feature type="binding site" evidence="11">
    <location>
        <begin position="92"/>
        <end position="99"/>
    </location>
    <ligand>
        <name>ATP</name>
        <dbReference type="ChEBI" id="CHEBI:30616"/>
    </ligand>
</feature>
<dbReference type="PROSITE" id="PS50162">
    <property type="entry name" value="RECA_2"/>
    <property type="match status" value="1"/>
</dbReference>
<sequence>MTKNKSTYSCTSCGSVTSKWIGQCPECLEWGTVIEESVSASKIIVPKTGSVQEIHTLADKIESTIRTKTPIEELNRVLGGGLVAGSAILIGGDPGIGKSTLLLQLCTSLASSDIGCLYITGEESTNQIKLRAQRLGIHDNKTGLLAATNVEDIISTIDQNKKQLSVVVIDSIQTIASSEFSSAPGTVSQIRACAHQLIHYAKQNNITLLLACHVNKDGQLAGPKVLEHMVDTVLYFEGDHNNHFRILRSIKNRFGGVNEIGVFEMTSHGLVEISNPSELFLMERENNVSGSAVFAGIEGSRPLLIEIQALIAPTNMATPRRSVVGWDNNRLSMIIAVLGVRFGLNLSSHEVYLSVAGGLRITEPAADLAVAAALISAASNKPLPQGSIFFGEVGLSGEVRKVAQTEARIKEATKLGFISMYCSSKQKFNGLQPIMHLKQLKGLV</sequence>
<keyword evidence="2 11" id="KW-0547">Nucleotide-binding</keyword>
<organism evidence="15 16">
    <name type="scientific">Candidatus Megaera venefica</name>
    <dbReference type="NCBI Taxonomy" id="2055910"/>
    <lineage>
        <taxon>Bacteria</taxon>
        <taxon>Pseudomonadati</taxon>
        <taxon>Pseudomonadota</taxon>
        <taxon>Alphaproteobacteria</taxon>
        <taxon>Rickettsiales</taxon>
        <taxon>Rickettsiaceae</taxon>
        <taxon>Candidatus Megaera</taxon>
    </lineage>
</organism>
<evidence type="ECO:0000313" key="15">
    <source>
        <dbReference type="EMBL" id="MEA0970138.1"/>
    </source>
</evidence>
<comment type="similarity">
    <text evidence="11 13">Belongs to the RecA family. RadA subfamily.</text>
</comment>
<feature type="region of interest" description="Lon-protease-like" evidence="11">
    <location>
        <begin position="350"/>
        <end position="444"/>
    </location>
</feature>
<evidence type="ECO:0000256" key="11">
    <source>
        <dbReference type="HAMAP-Rule" id="MF_01498"/>
    </source>
</evidence>
<keyword evidence="3 11" id="KW-0227">DNA damage</keyword>
<comment type="domain">
    <text evidence="11">The middle region has homology to RecA with ATPase motifs including the RadA KNRFG motif, while the C-terminus is homologous to Lon protease.</text>
</comment>
<dbReference type="SUPFAM" id="SSF54211">
    <property type="entry name" value="Ribosomal protein S5 domain 2-like"/>
    <property type="match status" value="1"/>
</dbReference>
<keyword evidence="9 11" id="KW-0238">DNA-binding</keyword>
<keyword evidence="7 11" id="KW-0067">ATP-binding</keyword>
<dbReference type="Gene3D" id="3.40.50.300">
    <property type="entry name" value="P-loop containing nucleotide triphosphate hydrolases"/>
    <property type="match status" value="1"/>
</dbReference>
<evidence type="ECO:0000313" key="16">
    <source>
        <dbReference type="Proteomes" id="UP001291687"/>
    </source>
</evidence>
<dbReference type="Pfam" id="PF13481">
    <property type="entry name" value="AAA_25"/>
    <property type="match status" value="1"/>
</dbReference>
<dbReference type="PANTHER" id="PTHR32472">
    <property type="entry name" value="DNA REPAIR PROTEIN RADA"/>
    <property type="match status" value="1"/>
</dbReference>
<dbReference type="RefSeq" id="WP_322776045.1">
    <property type="nucleotide sequence ID" value="NZ_JARJFB010000003.1"/>
</dbReference>
<evidence type="ECO:0000256" key="3">
    <source>
        <dbReference type="ARBA" id="ARBA00022763"/>
    </source>
</evidence>
<evidence type="ECO:0000256" key="4">
    <source>
        <dbReference type="ARBA" id="ARBA00022771"/>
    </source>
</evidence>
<dbReference type="SMART" id="SM00382">
    <property type="entry name" value="AAA"/>
    <property type="match status" value="1"/>
</dbReference>
<evidence type="ECO:0000256" key="9">
    <source>
        <dbReference type="ARBA" id="ARBA00023125"/>
    </source>
</evidence>
<keyword evidence="10 11" id="KW-0234">DNA repair</keyword>
<dbReference type="InterPro" id="IPR014721">
    <property type="entry name" value="Ribsml_uS5_D2-typ_fold_subgr"/>
</dbReference>
<keyword evidence="4 13" id="KW-0863">Zinc-finger</keyword>
<protein>
    <recommendedName>
        <fullName evidence="11 12">DNA repair protein RadA</fullName>
    </recommendedName>
</protein>
<keyword evidence="6 13" id="KW-0862">Zinc</keyword>
<evidence type="ECO:0000256" key="13">
    <source>
        <dbReference type="RuleBase" id="RU003555"/>
    </source>
</evidence>
<reference evidence="15 16" key="1">
    <citation type="submission" date="2023-03" db="EMBL/GenBank/DDBJ databases">
        <title>Host association and intracellularity evolved multiple times independently in the Rickettsiales.</title>
        <authorList>
            <person name="Castelli M."/>
            <person name="Nardi T."/>
            <person name="Gammuto L."/>
            <person name="Bellinzona G."/>
            <person name="Sabaneyeva E."/>
            <person name="Potekhin A."/>
            <person name="Serra V."/>
            <person name="Petroni G."/>
            <person name="Sassera D."/>
        </authorList>
    </citation>
    <scope>NUCLEOTIDE SEQUENCE [LARGE SCALE GENOMIC DNA]</scope>
    <source>
        <strain evidence="15 16">Sr 2-6</strain>
    </source>
</reference>
<comment type="caution">
    <text evidence="15">The sequence shown here is derived from an EMBL/GenBank/DDBJ whole genome shotgun (WGS) entry which is preliminary data.</text>
</comment>
<evidence type="ECO:0000256" key="7">
    <source>
        <dbReference type="ARBA" id="ARBA00022840"/>
    </source>
</evidence>
<evidence type="ECO:0000256" key="8">
    <source>
        <dbReference type="ARBA" id="ARBA00023016"/>
    </source>
</evidence>
<gene>
    <name evidence="11" type="primary">radA</name>
    <name evidence="15" type="ORF">Megvenef_00087</name>
</gene>
<dbReference type="InterPro" id="IPR004504">
    <property type="entry name" value="DNA_repair_RadA"/>
</dbReference>
<evidence type="ECO:0000256" key="6">
    <source>
        <dbReference type="ARBA" id="ARBA00022833"/>
    </source>
</evidence>
<dbReference type="InterPro" id="IPR003593">
    <property type="entry name" value="AAA+_ATPase"/>
</dbReference>
<evidence type="ECO:0000256" key="1">
    <source>
        <dbReference type="ARBA" id="ARBA00022723"/>
    </source>
</evidence>
<dbReference type="SUPFAM" id="SSF52540">
    <property type="entry name" value="P-loop containing nucleoside triphosphate hydrolases"/>
    <property type="match status" value="1"/>
</dbReference>
<dbReference type="InterPro" id="IPR020568">
    <property type="entry name" value="Ribosomal_Su5_D2-typ_SF"/>
</dbReference>
<keyword evidence="5" id="KW-0378">Hydrolase</keyword>
<keyword evidence="1 11" id="KW-0479">Metal-binding</keyword>
<evidence type="ECO:0000256" key="5">
    <source>
        <dbReference type="ARBA" id="ARBA00022801"/>
    </source>
</evidence>
<comment type="function">
    <text evidence="13">DNA-dependent ATPase involved in processing of recombination intermediates, plays a role in repairing DNA breaks. Stimulates the branch migration of RecA-mediated strand transfer reactions, allowing the 3' invading strand to extend heteroduplex DNA faster. Binds ssDNA in the presence of ADP but not other nucleotides, has ATPase activity that is stimulated by ssDNA and various branched DNA structures, but inhibited by SSB. Does not have RecA's homology-searching function.</text>
</comment>
<evidence type="ECO:0000256" key="10">
    <source>
        <dbReference type="ARBA" id="ARBA00023204"/>
    </source>
</evidence>
<evidence type="ECO:0000256" key="2">
    <source>
        <dbReference type="ARBA" id="ARBA00022741"/>
    </source>
</evidence>
<dbReference type="HAMAP" id="MF_01498">
    <property type="entry name" value="RadA_bact"/>
    <property type="match status" value="1"/>
</dbReference>
<evidence type="ECO:0000256" key="12">
    <source>
        <dbReference type="NCBIfam" id="TIGR00416"/>
    </source>
</evidence>
<evidence type="ECO:0000259" key="14">
    <source>
        <dbReference type="PROSITE" id="PS50162"/>
    </source>
</evidence>
<accession>A0ABU5NAE1</accession>
<dbReference type="Pfam" id="PF18073">
    <property type="entry name" value="Zn_ribbon_LapB"/>
    <property type="match status" value="1"/>
</dbReference>
<dbReference type="InterPro" id="IPR041166">
    <property type="entry name" value="Rubredoxin_2"/>
</dbReference>
<keyword evidence="8 11" id="KW-0346">Stress response</keyword>